<organism evidence="2 3">
    <name type="scientific">Faecalicatena contorta</name>
    <dbReference type="NCBI Taxonomy" id="39482"/>
    <lineage>
        <taxon>Bacteria</taxon>
        <taxon>Bacillati</taxon>
        <taxon>Bacillota</taxon>
        <taxon>Clostridia</taxon>
        <taxon>Lachnospirales</taxon>
        <taxon>Lachnospiraceae</taxon>
        <taxon>Faecalicatena</taxon>
    </lineage>
</organism>
<evidence type="ECO:0000313" key="3">
    <source>
        <dbReference type="Proteomes" id="UP000095544"/>
    </source>
</evidence>
<feature type="domain" description="CheW-like" evidence="1">
    <location>
        <begin position="9"/>
        <end position="135"/>
    </location>
</feature>
<evidence type="ECO:0000259" key="1">
    <source>
        <dbReference type="Pfam" id="PF01584"/>
    </source>
</evidence>
<dbReference type="GO" id="GO:0006935">
    <property type="term" value="P:chemotaxis"/>
    <property type="evidence" value="ECO:0007669"/>
    <property type="project" value="InterPro"/>
</dbReference>
<dbReference type="Gene3D" id="2.40.50.180">
    <property type="entry name" value="CheA-289, Domain 4"/>
    <property type="match status" value="1"/>
</dbReference>
<reference evidence="2 3" key="1">
    <citation type="submission" date="2015-09" db="EMBL/GenBank/DDBJ databases">
        <authorList>
            <consortium name="Pathogen Informatics"/>
        </authorList>
    </citation>
    <scope>NUCLEOTIDE SEQUENCE [LARGE SCALE GENOMIC DNA]</scope>
    <source>
        <strain evidence="2 3">2789STDY5834876</strain>
    </source>
</reference>
<dbReference type="STRING" id="39482.ERS852491_01658"/>
<dbReference type="GO" id="GO:0007165">
    <property type="term" value="P:signal transduction"/>
    <property type="evidence" value="ECO:0007669"/>
    <property type="project" value="InterPro"/>
</dbReference>
<dbReference type="Pfam" id="PF01584">
    <property type="entry name" value="CheW"/>
    <property type="match status" value="1"/>
</dbReference>
<dbReference type="Gene3D" id="2.30.30.40">
    <property type="entry name" value="SH3 Domains"/>
    <property type="match status" value="1"/>
</dbReference>
<protein>
    <submittedName>
        <fullName evidence="2">CheW-like domain</fullName>
    </submittedName>
</protein>
<proteinExistence type="predicted"/>
<gene>
    <name evidence="2" type="ORF">ERS852491_01658</name>
</gene>
<dbReference type="RefSeq" id="WP_050641945.1">
    <property type="nucleotide sequence ID" value="NZ_CABKUE010000009.1"/>
</dbReference>
<accession>A0A174DFV6</accession>
<dbReference type="InterPro" id="IPR036061">
    <property type="entry name" value="CheW-like_dom_sf"/>
</dbReference>
<dbReference type="AlphaFoldDB" id="A0A174DFV6"/>
<name>A0A174DFV6_9FIRM</name>
<dbReference type="InterPro" id="IPR002545">
    <property type="entry name" value="CheW-lke_dom"/>
</dbReference>
<sequence>MELENTTELLCIQGRERKYAFEFPYITEICPGLQISKIPCLPECFTGVCNYKGMIIPVIHTKDLEEKSSARHIVIVCRYRDYQLGIELWGEPYILSVENCREIQRPEAGPLMEIWIEKAILQAEEELYTVVDLEKTILNLARYFQEDYLRV</sequence>
<dbReference type="SUPFAM" id="SSF50341">
    <property type="entry name" value="CheW-like"/>
    <property type="match status" value="1"/>
</dbReference>
<dbReference type="EMBL" id="CYZU01000012">
    <property type="protein sequence ID" value="CUO24374.1"/>
    <property type="molecule type" value="Genomic_DNA"/>
</dbReference>
<evidence type="ECO:0000313" key="2">
    <source>
        <dbReference type="EMBL" id="CUO24374.1"/>
    </source>
</evidence>
<dbReference type="OrthoDB" id="9794382at2"/>
<dbReference type="Proteomes" id="UP000095544">
    <property type="component" value="Unassembled WGS sequence"/>
</dbReference>